<dbReference type="GO" id="GO:0098552">
    <property type="term" value="C:side of membrane"/>
    <property type="evidence" value="ECO:0007669"/>
    <property type="project" value="UniProtKB-KW"/>
</dbReference>
<dbReference type="InterPro" id="IPR017853">
    <property type="entry name" value="GH"/>
</dbReference>
<reference evidence="23" key="1">
    <citation type="submission" date="2025-08" db="UniProtKB">
        <authorList>
            <consortium name="RefSeq"/>
        </authorList>
    </citation>
    <scope>IDENTIFICATION</scope>
    <source>
        <strain evidence="23">OHB3-1</strain>
    </source>
</reference>
<keyword evidence="22" id="KW-1185">Reference proteome</keyword>
<dbReference type="Gene3D" id="3.20.20.80">
    <property type="entry name" value="Glycosidases"/>
    <property type="match status" value="1"/>
</dbReference>
<sequence>MSIFSFLYLLLSAVSLADAAGWVGVNYGRLADDLPSPPKVVELLKNQGIRGVKIFDTDPTVLTALAKTGISVIVCVPNQLLSSAAASQSFTDQWVQANITKFHPATKIEAIAVGNEVFVDPTNITKFLVPAMKNIYASLQKYKLGDSIKVSSPIAFSALASSYPTSSGSFKQDLVDSVMKPMLEFFRQTKSYLMVNIYPFFAYSANSDKISLNYTLFQDNPGVLDSGSGLKYYSLFEAQVDAVYAAMKALKYDDIQLVVTETGWPSKGDDGELGASVENAASYNGNLVRRVLRGGGTPMKPKDPINIYLFALFNEYQKPGPTSERNYGLFYPNEQRVYNIPLTINQLKTGGNNQMPPASKIPPTSEKPSSGTPPNSGTPSSQVQSWCVANENAGADKLQAGLQYACGVGGADCGPIQPGSNCFSPNTLEAHASYAFNSYYQKKARAAGSCDFDGAAYIVNQPPQYGECVYPTG</sequence>
<comment type="catalytic activity">
    <reaction evidence="1">
        <text>Hydrolysis of (1-&gt;3)-beta-D-glucosidic linkages in (1-&gt;3)-beta-D-glucans.</text>
        <dbReference type="EC" id="3.2.1.39"/>
    </reaction>
</comment>
<organism evidence="22 23">
    <name type="scientific">Momordica charantia</name>
    <name type="common">Bitter gourd</name>
    <name type="synonym">Balsam pear</name>
    <dbReference type="NCBI Taxonomy" id="3673"/>
    <lineage>
        <taxon>Eukaryota</taxon>
        <taxon>Viridiplantae</taxon>
        <taxon>Streptophyta</taxon>
        <taxon>Embryophyta</taxon>
        <taxon>Tracheophyta</taxon>
        <taxon>Spermatophyta</taxon>
        <taxon>Magnoliopsida</taxon>
        <taxon>eudicotyledons</taxon>
        <taxon>Gunneridae</taxon>
        <taxon>Pentapetalae</taxon>
        <taxon>rosids</taxon>
        <taxon>fabids</taxon>
        <taxon>Cucurbitales</taxon>
        <taxon>Cucurbitaceae</taxon>
        <taxon>Momordiceae</taxon>
        <taxon>Momordica</taxon>
    </lineage>
</organism>
<keyword evidence="7 20" id="KW-0732">Signal</keyword>
<evidence type="ECO:0000256" key="3">
    <source>
        <dbReference type="ARBA" id="ARBA00008773"/>
    </source>
</evidence>
<keyword evidence="5" id="KW-1003">Cell membrane</keyword>
<feature type="chain" id="PRO_5026826186" description="glucan endo-1,3-beta-D-glucosidase" evidence="20">
    <location>
        <begin position="20"/>
        <end position="473"/>
    </location>
</feature>
<dbReference type="PROSITE" id="PS00587">
    <property type="entry name" value="GLYCOSYL_HYDROL_F17"/>
    <property type="match status" value="1"/>
</dbReference>
<evidence type="ECO:0000256" key="11">
    <source>
        <dbReference type="ARBA" id="ARBA00023157"/>
    </source>
</evidence>
<dbReference type="SMART" id="SM00768">
    <property type="entry name" value="X8"/>
    <property type="match status" value="1"/>
</dbReference>
<accession>A0A6J1E172</accession>
<evidence type="ECO:0000256" key="2">
    <source>
        <dbReference type="ARBA" id="ARBA00004609"/>
    </source>
</evidence>
<feature type="region of interest" description="Disordered" evidence="19">
    <location>
        <begin position="348"/>
        <end position="384"/>
    </location>
</feature>
<dbReference type="InterPro" id="IPR044965">
    <property type="entry name" value="Glyco_hydro_17_plant"/>
</dbReference>
<evidence type="ECO:0000256" key="1">
    <source>
        <dbReference type="ARBA" id="ARBA00000382"/>
    </source>
</evidence>
<dbReference type="FunFam" id="1.20.58.1040:FF:000001">
    <property type="entry name" value="Glucan endo-1,3-beta-glucosidase 4"/>
    <property type="match status" value="1"/>
</dbReference>
<evidence type="ECO:0000256" key="10">
    <source>
        <dbReference type="ARBA" id="ARBA00023136"/>
    </source>
</evidence>
<dbReference type="GO" id="GO:0005975">
    <property type="term" value="P:carbohydrate metabolic process"/>
    <property type="evidence" value="ECO:0007669"/>
    <property type="project" value="InterPro"/>
</dbReference>
<evidence type="ECO:0000256" key="5">
    <source>
        <dbReference type="ARBA" id="ARBA00022475"/>
    </source>
</evidence>
<evidence type="ECO:0000256" key="9">
    <source>
        <dbReference type="ARBA" id="ARBA00022821"/>
    </source>
</evidence>
<evidence type="ECO:0000256" key="6">
    <source>
        <dbReference type="ARBA" id="ARBA00022622"/>
    </source>
</evidence>
<keyword evidence="11" id="KW-1015">Disulfide bond</keyword>
<proteinExistence type="inferred from homology"/>
<dbReference type="InterPro" id="IPR012946">
    <property type="entry name" value="X8"/>
</dbReference>
<evidence type="ECO:0000256" key="16">
    <source>
        <dbReference type="ARBA" id="ARBA00033417"/>
    </source>
</evidence>
<dbReference type="AlphaFoldDB" id="A0A6J1E172"/>
<keyword evidence="12" id="KW-0325">Glycoprotein</keyword>
<dbReference type="Gene3D" id="1.20.58.1040">
    <property type="match status" value="1"/>
</dbReference>
<keyword evidence="8 18" id="KW-0378">Hydrolase</keyword>
<dbReference type="PANTHER" id="PTHR32227">
    <property type="entry name" value="GLUCAN ENDO-1,3-BETA-GLUCOSIDASE BG1-RELATED-RELATED"/>
    <property type="match status" value="1"/>
</dbReference>
<dbReference type="Proteomes" id="UP000504603">
    <property type="component" value="Unplaced"/>
</dbReference>
<keyword evidence="9" id="KW-0611">Plant defense</keyword>
<evidence type="ECO:0000256" key="17">
    <source>
        <dbReference type="RuleBase" id="RU004335"/>
    </source>
</evidence>
<evidence type="ECO:0000259" key="21">
    <source>
        <dbReference type="SMART" id="SM00768"/>
    </source>
</evidence>
<evidence type="ECO:0000256" key="19">
    <source>
        <dbReference type="SAM" id="MobiDB-lite"/>
    </source>
</evidence>
<evidence type="ECO:0000256" key="4">
    <source>
        <dbReference type="ARBA" id="ARBA00012780"/>
    </source>
</evidence>
<dbReference type="GeneID" id="111025481"/>
<evidence type="ECO:0000256" key="12">
    <source>
        <dbReference type="ARBA" id="ARBA00023180"/>
    </source>
</evidence>
<evidence type="ECO:0000256" key="18">
    <source>
        <dbReference type="RuleBase" id="RU004336"/>
    </source>
</evidence>
<evidence type="ECO:0000313" key="23">
    <source>
        <dbReference type="RefSeq" id="XP_022159039.1"/>
    </source>
</evidence>
<dbReference type="Pfam" id="PF07983">
    <property type="entry name" value="X8"/>
    <property type="match status" value="1"/>
</dbReference>
<dbReference type="GO" id="GO:0006952">
    <property type="term" value="P:defense response"/>
    <property type="evidence" value="ECO:0007669"/>
    <property type="project" value="UniProtKB-KW"/>
</dbReference>
<dbReference type="EC" id="3.2.1.39" evidence="4"/>
<dbReference type="GO" id="GO:0009506">
    <property type="term" value="C:plasmodesma"/>
    <property type="evidence" value="ECO:0007669"/>
    <property type="project" value="UniProtKB-ARBA"/>
</dbReference>
<gene>
    <name evidence="23" type="primary">LOC111025481</name>
</gene>
<evidence type="ECO:0000256" key="14">
    <source>
        <dbReference type="ARBA" id="ARBA00023295"/>
    </source>
</evidence>
<dbReference type="Pfam" id="PF00332">
    <property type="entry name" value="Glyco_hydro_17"/>
    <property type="match status" value="1"/>
</dbReference>
<keyword evidence="6" id="KW-0336">GPI-anchor</keyword>
<evidence type="ECO:0000256" key="15">
    <source>
        <dbReference type="ARBA" id="ARBA00033335"/>
    </source>
</evidence>
<dbReference type="InterPro" id="IPR000490">
    <property type="entry name" value="Glyco_hydro_17"/>
</dbReference>
<feature type="compositionally biased region" description="Low complexity" evidence="19">
    <location>
        <begin position="368"/>
        <end position="381"/>
    </location>
</feature>
<evidence type="ECO:0000256" key="20">
    <source>
        <dbReference type="SAM" id="SignalP"/>
    </source>
</evidence>
<feature type="domain" description="X8" evidence="21">
    <location>
        <begin position="385"/>
        <end position="470"/>
    </location>
</feature>
<dbReference type="KEGG" id="mcha:111025481"/>
<dbReference type="SUPFAM" id="SSF51445">
    <property type="entry name" value="(Trans)glycosidases"/>
    <property type="match status" value="1"/>
</dbReference>
<name>A0A6J1E172_MOMCH</name>
<protein>
    <recommendedName>
        <fullName evidence="4">glucan endo-1,3-beta-D-glucosidase</fullName>
        <ecNumber evidence="4">3.2.1.39</ecNumber>
    </recommendedName>
    <alternativeName>
        <fullName evidence="15">(1-&gt;3)-beta-glucan endohydrolase</fullName>
    </alternativeName>
    <alternativeName>
        <fullName evidence="16">Beta-1,3-endoglucanase</fullName>
    </alternativeName>
</protein>
<comment type="similarity">
    <text evidence="3 17">Belongs to the glycosyl hydrolase 17 family.</text>
</comment>
<dbReference type="RefSeq" id="XP_022159039.1">
    <property type="nucleotide sequence ID" value="XM_022303347.1"/>
</dbReference>
<feature type="signal peptide" evidence="20">
    <location>
        <begin position="1"/>
        <end position="19"/>
    </location>
</feature>
<evidence type="ECO:0000256" key="13">
    <source>
        <dbReference type="ARBA" id="ARBA00023288"/>
    </source>
</evidence>
<comment type="subcellular location">
    <subcellularLocation>
        <location evidence="2">Cell membrane</location>
        <topology evidence="2">Lipid-anchor</topology>
        <topology evidence="2">GPI-anchor</topology>
    </subcellularLocation>
</comment>
<evidence type="ECO:0000313" key="22">
    <source>
        <dbReference type="Proteomes" id="UP000504603"/>
    </source>
</evidence>
<keyword evidence="10" id="KW-0472">Membrane</keyword>
<dbReference type="GO" id="GO:0005886">
    <property type="term" value="C:plasma membrane"/>
    <property type="evidence" value="ECO:0007669"/>
    <property type="project" value="UniProtKB-SubCell"/>
</dbReference>
<dbReference type="FunFam" id="3.20.20.80:FF:000002">
    <property type="entry name" value="Glucan endo-1,3-beta-glucosidase 3"/>
    <property type="match status" value="1"/>
</dbReference>
<dbReference type="GO" id="GO:0042973">
    <property type="term" value="F:glucan endo-1,3-beta-D-glucosidase activity"/>
    <property type="evidence" value="ECO:0007669"/>
    <property type="project" value="UniProtKB-EC"/>
</dbReference>
<keyword evidence="14 18" id="KW-0326">Glycosidase</keyword>
<evidence type="ECO:0000256" key="8">
    <source>
        <dbReference type="ARBA" id="ARBA00022801"/>
    </source>
</evidence>
<keyword evidence="13" id="KW-0449">Lipoprotein</keyword>
<evidence type="ECO:0000256" key="7">
    <source>
        <dbReference type="ARBA" id="ARBA00022729"/>
    </source>
</evidence>